<comment type="caution">
    <text evidence="1">The sequence shown here is derived from an EMBL/GenBank/DDBJ whole genome shotgun (WGS) entry which is preliminary data.</text>
</comment>
<evidence type="ECO:0000313" key="2">
    <source>
        <dbReference type="Proteomes" id="UP001062846"/>
    </source>
</evidence>
<protein>
    <submittedName>
        <fullName evidence="1">Uncharacterized protein</fullName>
    </submittedName>
</protein>
<name>A0ACC0MWW2_RHOML</name>
<proteinExistence type="predicted"/>
<gene>
    <name evidence="1" type="ORF">RHMOL_Rhmol07G0035800</name>
</gene>
<keyword evidence="2" id="KW-1185">Reference proteome</keyword>
<accession>A0ACC0MWW2</accession>
<sequence>MSENAPSDSDTQETDSSPSSSEELESPKNGGTQKKMTEYEKQRAKRIEENRARMEALGLRKMACSVMGSGRIAKEKKREAKGKRKGNMGEKDDEEYRPEEEEGDEEGLSSSSREDEEDEGTSGGRRSKFLHFPLDILSFQAKKKHSTSKKFSDQNLTSNSDFVDDDEALFQAIALSLKDSTECSNVQPNEHSQSSNAHLSDNMINARKENAHIREDTGKRKRKKPVVSRVKMTEDEFLIHFFQFDEAGKGGITLRDLQRVAAAHDFTWTDKEMADMIYCFDSDGDGKLSLEDFRKIAGQCNMIQVSALL</sequence>
<dbReference type="Proteomes" id="UP001062846">
    <property type="component" value="Chromosome 7"/>
</dbReference>
<reference evidence="1" key="1">
    <citation type="submission" date="2022-02" db="EMBL/GenBank/DDBJ databases">
        <title>Plant Genome Project.</title>
        <authorList>
            <person name="Zhang R.-G."/>
        </authorList>
    </citation>
    <scope>NUCLEOTIDE SEQUENCE</scope>
    <source>
        <strain evidence="1">AT1</strain>
    </source>
</reference>
<evidence type="ECO:0000313" key="1">
    <source>
        <dbReference type="EMBL" id="KAI8545384.1"/>
    </source>
</evidence>
<dbReference type="EMBL" id="CM046394">
    <property type="protein sequence ID" value="KAI8545384.1"/>
    <property type="molecule type" value="Genomic_DNA"/>
</dbReference>
<organism evidence="1 2">
    <name type="scientific">Rhododendron molle</name>
    <name type="common">Chinese azalea</name>
    <name type="synonym">Azalea mollis</name>
    <dbReference type="NCBI Taxonomy" id="49168"/>
    <lineage>
        <taxon>Eukaryota</taxon>
        <taxon>Viridiplantae</taxon>
        <taxon>Streptophyta</taxon>
        <taxon>Embryophyta</taxon>
        <taxon>Tracheophyta</taxon>
        <taxon>Spermatophyta</taxon>
        <taxon>Magnoliopsida</taxon>
        <taxon>eudicotyledons</taxon>
        <taxon>Gunneridae</taxon>
        <taxon>Pentapetalae</taxon>
        <taxon>asterids</taxon>
        <taxon>Ericales</taxon>
        <taxon>Ericaceae</taxon>
        <taxon>Ericoideae</taxon>
        <taxon>Rhodoreae</taxon>
        <taxon>Rhododendron</taxon>
    </lineage>
</organism>